<dbReference type="CDD" id="cd04590">
    <property type="entry name" value="CBS_pair_CorC_HlyC_assoc"/>
    <property type="match status" value="1"/>
</dbReference>
<dbReference type="Pfam" id="PF03471">
    <property type="entry name" value="CorC_HlyC"/>
    <property type="match status" value="1"/>
</dbReference>
<dbReference type="Proteomes" id="UP000295198">
    <property type="component" value="Unassembled WGS sequence"/>
</dbReference>
<evidence type="ECO:0000256" key="2">
    <source>
        <dbReference type="ARBA" id="ARBA00006337"/>
    </source>
</evidence>
<evidence type="ECO:0000313" key="13">
    <source>
        <dbReference type="EMBL" id="RYP87590.1"/>
    </source>
</evidence>
<dbReference type="PANTHER" id="PTHR43099">
    <property type="entry name" value="UPF0053 PROTEIN YRKA"/>
    <property type="match status" value="1"/>
</dbReference>
<dbReference type="InterPro" id="IPR000644">
    <property type="entry name" value="CBS_dom"/>
</dbReference>
<comment type="caution">
    <text evidence="13">The sequence shown here is derived from an EMBL/GenBank/DDBJ whole genome shotgun (WGS) entry which is preliminary data.</text>
</comment>
<dbReference type="AlphaFoldDB" id="A0A4Q4ZHA2"/>
<gene>
    <name evidence="13" type="ORF">EKO23_06040</name>
</gene>
<dbReference type="Gene3D" id="3.10.580.10">
    <property type="entry name" value="CBS-domain"/>
    <property type="match status" value="1"/>
</dbReference>
<dbReference type="Pfam" id="PF01595">
    <property type="entry name" value="CNNM"/>
    <property type="match status" value="1"/>
</dbReference>
<evidence type="ECO:0000256" key="7">
    <source>
        <dbReference type="ARBA" id="ARBA00023122"/>
    </source>
</evidence>
<dbReference type="PANTHER" id="PTHR43099:SF6">
    <property type="entry name" value="UPF0053 PROTEIN RV1842C"/>
    <property type="match status" value="1"/>
</dbReference>
<evidence type="ECO:0000256" key="5">
    <source>
        <dbReference type="ARBA" id="ARBA00022737"/>
    </source>
</evidence>
<feature type="domain" description="CNNM transmembrane" evidence="12">
    <location>
        <begin position="1"/>
        <end position="202"/>
    </location>
</feature>
<keyword evidence="4 10" id="KW-0812">Transmembrane</keyword>
<dbReference type="SMART" id="SM01091">
    <property type="entry name" value="CorC_HlyC"/>
    <property type="match status" value="1"/>
</dbReference>
<keyword evidence="7 9" id="KW-0129">CBS domain</keyword>
<evidence type="ECO:0000256" key="3">
    <source>
        <dbReference type="ARBA" id="ARBA00022475"/>
    </source>
</evidence>
<dbReference type="InterPro" id="IPR046342">
    <property type="entry name" value="CBS_dom_sf"/>
</dbReference>
<dbReference type="PROSITE" id="PS51846">
    <property type="entry name" value="CNNM"/>
    <property type="match status" value="1"/>
</dbReference>
<dbReference type="InterPro" id="IPR051676">
    <property type="entry name" value="UPF0053_domain"/>
</dbReference>
<protein>
    <submittedName>
        <fullName evidence="13">HlyC/CorC family transporter</fullName>
    </submittedName>
</protein>
<dbReference type="InterPro" id="IPR002550">
    <property type="entry name" value="CNNM"/>
</dbReference>
<comment type="subcellular location">
    <subcellularLocation>
        <location evidence="1">Cell membrane</location>
        <topology evidence="1">Multi-pass membrane protein</topology>
    </subcellularLocation>
</comment>
<evidence type="ECO:0000259" key="12">
    <source>
        <dbReference type="PROSITE" id="PS51846"/>
    </source>
</evidence>
<evidence type="ECO:0000313" key="14">
    <source>
        <dbReference type="Proteomes" id="UP000295198"/>
    </source>
</evidence>
<evidence type="ECO:0000256" key="4">
    <source>
        <dbReference type="ARBA" id="ARBA00022692"/>
    </source>
</evidence>
<name>A0A4Q4ZHA2_9ACTN</name>
<proteinExistence type="inferred from homology"/>
<accession>A0A4Q4ZHA2</accession>
<dbReference type="GO" id="GO:0050660">
    <property type="term" value="F:flavin adenine dinucleotide binding"/>
    <property type="evidence" value="ECO:0007669"/>
    <property type="project" value="InterPro"/>
</dbReference>
<dbReference type="PROSITE" id="PS51371">
    <property type="entry name" value="CBS"/>
    <property type="match status" value="2"/>
</dbReference>
<reference evidence="13 14" key="1">
    <citation type="submission" date="2019-01" db="EMBL/GenBank/DDBJ databases">
        <title>Nocardioides guangzhouensis sp. nov., an actinobacterium isolated from soil.</title>
        <authorList>
            <person name="Fu Y."/>
            <person name="Cai Y."/>
            <person name="Lin Z."/>
            <person name="Chen P."/>
        </authorList>
    </citation>
    <scope>NUCLEOTIDE SEQUENCE [LARGE SCALE GENOMIC DNA]</scope>
    <source>
        <strain evidence="13 14">130</strain>
    </source>
</reference>
<organism evidence="13 14">
    <name type="scientific">Nocardioides guangzhouensis</name>
    <dbReference type="NCBI Taxonomy" id="2497878"/>
    <lineage>
        <taxon>Bacteria</taxon>
        <taxon>Bacillati</taxon>
        <taxon>Actinomycetota</taxon>
        <taxon>Actinomycetes</taxon>
        <taxon>Propionibacteriales</taxon>
        <taxon>Nocardioidaceae</taxon>
        <taxon>Nocardioides</taxon>
    </lineage>
</organism>
<keyword evidence="6 10" id="KW-1133">Transmembrane helix</keyword>
<dbReference type="GO" id="GO:0005886">
    <property type="term" value="C:plasma membrane"/>
    <property type="evidence" value="ECO:0007669"/>
    <property type="project" value="UniProtKB-SubCell"/>
</dbReference>
<evidence type="ECO:0000256" key="8">
    <source>
        <dbReference type="ARBA" id="ARBA00023136"/>
    </source>
</evidence>
<keyword evidence="14" id="KW-1185">Reference proteome</keyword>
<dbReference type="EMBL" id="SDKM01000006">
    <property type="protein sequence ID" value="RYP87590.1"/>
    <property type="molecule type" value="Genomic_DNA"/>
</dbReference>
<dbReference type="SUPFAM" id="SSF54631">
    <property type="entry name" value="CBS-domain pair"/>
    <property type="match status" value="1"/>
</dbReference>
<comment type="similarity">
    <text evidence="2">Belongs to the UPF0053 family.</text>
</comment>
<sequence>MTEWILLGISLLLILACGVFVAAEFALVTVDRSAVDKAAAAGDKRAQGVQKALKSLSTQLSGAQVGITVTNLAIGFLAEPAIAALVRDPLTSAGVPEGAVHPAAIGIALAISTALTMIYGELVPKNLAIALPLRTARATQGAQRAFTTVNKPLIRTLNGSANAIVRRLGMEPQEELRSARNSTELASLISRSADQGTLDADTAELMERSVEFGQRTAAEIMTPRVRTSSVDATDRASAIIDLARSTGHSRFPVLDDGDQVVGTVHVKHAVALPVPERATTRIKHIMVKPIVVPDSLRLDPLLALLRRDGFQMAIVLDEYGGQAGIVTLEDVVEEIVGDISDEHDRLSARARQRRDGSWSLSGLLRPDEIEDITGIQLPEHEDYDTLAGLVLRQLGRIPLAGDVAEVELPVELGDDDEQLPRRVAVLRVEHMDGLRVDRVRLSLRVEQETDGEVRR</sequence>
<dbReference type="SUPFAM" id="SSF56176">
    <property type="entry name" value="FAD-binding/transporter-associated domain-like"/>
    <property type="match status" value="1"/>
</dbReference>
<evidence type="ECO:0000259" key="11">
    <source>
        <dbReference type="PROSITE" id="PS51371"/>
    </source>
</evidence>
<keyword evidence="8 10" id="KW-0472">Membrane</keyword>
<evidence type="ECO:0000256" key="1">
    <source>
        <dbReference type="ARBA" id="ARBA00004651"/>
    </source>
</evidence>
<dbReference type="Gene3D" id="3.30.465.10">
    <property type="match status" value="1"/>
</dbReference>
<dbReference type="InterPro" id="IPR005170">
    <property type="entry name" value="Transptr-assoc_dom"/>
</dbReference>
<keyword evidence="5" id="KW-0677">Repeat</keyword>
<feature type="domain" description="CBS" evidence="11">
    <location>
        <begin position="221"/>
        <end position="279"/>
    </location>
</feature>
<dbReference type="InterPro" id="IPR036318">
    <property type="entry name" value="FAD-bd_PCMH-like_sf"/>
</dbReference>
<keyword evidence="3" id="KW-1003">Cell membrane</keyword>
<evidence type="ECO:0000256" key="6">
    <source>
        <dbReference type="ARBA" id="ARBA00022989"/>
    </source>
</evidence>
<dbReference type="Pfam" id="PF00571">
    <property type="entry name" value="CBS"/>
    <property type="match status" value="2"/>
</dbReference>
<dbReference type="OrthoDB" id="110231at2"/>
<feature type="domain" description="CBS" evidence="11">
    <location>
        <begin position="285"/>
        <end position="342"/>
    </location>
</feature>
<dbReference type="RefSeq" id="WP_134715114.1">
    <property type="nucleotide sequence ID" value="NZ_SDKM01000006.1"/>
</dbReference>
<dbReference type="InterPro" id="IPR016169">
    <property type="entry name" value="FAD-bd_PCMH_sub2"/>
</dbReference>
<evidence type="ECO:0000256" key="9">
    <source>
        <dbReference type="PROSITE-ProRule" id="PRU00703"/>
    </source>
</evidence>
<evidence type="ECO:0000256" key="10">
    <source>
        <dbReference type="PROSITE-ProRule" id="PRU01193"/>
    </source>
</evidence>
<dbReference type="InterPro" id="IPR044751">
    <property type="entry name" value="Ion_transp-like_CBS"/>
</dbReference>